<accession>A0A7C4E0U2</accession>
<reference evidence="3" key="1">
    <citation type="journal article" date="2020" name="mSystems">
        <title>Genome- and Community-Level Interaction Insights into Carbon Utilization and Element Cycling Functions of Hydrothermarchaeota in Hydrothermal Sediment.</title>
        <authorList>
            <person name="Zhou Z."/>
            <person name="Liu Y."/>
            <person name="Xu W."/>
            <person name="Pan J."/>
            <person name="Luo Z.H."/>
            <person name="Li M."/>
        </authorList>
    </citation>
    <scope>NUCLEOTIDE SEQUENCE [LARGE SCALE GENOMIC DNA]</scope>
    <source>
        <strain evidence="3">SpSt-613</strain>
        <strain evidence="2">SpSt-669</strain>
    </source>
</reference>
<proteinExistence type="predicted"/>
<protein>
    <recommendedName>
        <fullName evidence="1">Mut7-C RNAse domain-containing protein</fullName>
    </recommendedName>
</protein>
<dbReference type="InterPro" id="IPR002782">
    <property type="entry name" value="Mut7-C_RNAse_dom"/>
</dbReference>
<sequence length="145" mass="16412">MKFLLDTMMGHLVTWLRLLGHDTIYVREASDDDLITMSVTEKRVVVTRDKMLAAKLKKLGVKTVLLETVDTVETLAKIGSETGVELVFNPLNTRCPVCNTLLEHFQEAGEHRWICRGCGKTYWIGGHWRNISKVLEKVRATASGR</sequence>
<dbReference type="PANTHER" id="PTHR39081">
    <property type="entry name" value="MUT7-C DOMAIN-CONTAINING PROTEIN"/>
    <property type="match status" value="1"/>
</dbReference>
<dbReference type="Pfam" id="PF01927">
    <property type="entry name" value="Mut7-C"/>
    <property type="match status" value="1"/>
</dbReference>
<feature type="domain" description="Mut7-C RNAse" evidence="1">
    <location>
        <begin position="1"/>
        <end position="134"/>
    </location>
</feature>
<organism evidence="3">
    <name type="scientific">Caldiarchaeum subterraneum</name>
    <dbReference type="NCBI Taxonomy" id="311458"/>
    <lineage>
        <taxon>Archaea</taxon>
        <taxon>Nitrososphaerota</taxon>
        <taxon>Candidatus Caldarchaeales</taxon>
        <taxon>Candidatus Caldarchaeaceae</taxon>
        <taxon>Candidatus Caldarchaeum</taxon>
    </lineage>
</organism>
<dbReference type="EMBL" id="DTAD01000002">
    <property type="protein sequence ID" value="HGN89526.1"/>
    <property type="molecule type" value="Genomic_DNA"/>
</dbReference>
<comment type="caution">
    <text evidence="3">The sequence shown here is derived from an EMBL/GenBank/DDBJ whole genome shotgun (WGS) entry which is preliminary data.</text>
</comment>
<gene>
    <name evidence="3" type="ORF">ENT82_00135</name>
    <name evidence="2" type="ORF">ENU43_05995</name>
</gene>
<evidence type="ECO:0000313" key="2">
    <source>
        <dbReference type="EMBL" id="HGL41197.1"/>
    </source>
</evidence>
<dbReference type="PANTHER" id="PTHR39081:SF1">
    <property type="entry name" value="MUT7-C RNASE DOMAIN-CONTAINING PROTEIN"/>
    <property type="match status" value="1"/>
</dbReference>
<name>A0A7C4E0U2_CALS0</name>
<dbReference type="EMBL" id="DTCM01000076">
    <property type="protein sequence ID" value="HGL41197.1"/>
    <property type="molecule type" value="Genomic_DNA"/>
</dbReference>
<evidence type="ECO:0000313" key="3">
    <source>
        <dbReference type="EMBL" id="HGN89526.1"/>
    </source>
</evidence>
<evidence type="ECO:0000259" key="1">
    <source>
        <dbReference type="Pfam" id="PF01927"/>
    </source>
</evidence>
<dbReference type="AlphaFoldDB" id="A0A7C4E0U2"/>